<name>A0A0F9HTZ4_9ZZZZ</name>
<comment type="caution">
    <text evidence="1">The sequence shown here is derived from an EMBL/GenBank/DDBJ whole genome shotgun (WGS) entry which is preliminary data.</text>
</comment>
<dbReference type="InterPro" id="IPR032466">
    <property type="entry name" value="Metal_Hydrolase"/>
</dbReference>
<proteinExistence type="predicted"/>
<accession>A0A0F9HTZ4</accession>
<dbReference type="AlphaFoldDB" id="A0A0F9HTZ4"/>
<dbReference type="GO" id="GO:0006508">
    <property type="term" value="P:proteolysis"/>
    <property type="evidence" value="ECO:0007669"/>
    <property type="project" value="InterPro"/>
</dbReference>
<reference evidence="1" key="1">
    <citation type="journal article" date="2015" name="Nature">
        <title>Complex archaea that bridge the gap between prokaryotes and eukaryotes.</title>
        <authorList>
            <person name="Spang A."/>
            <person name="Saw J.H."/>
            <person name="Jorgensen S.L."/>
            <person name="Zaremba-Niedzwiedzka K."/>
            <person name="Martijn J."/>
            <person name="Lind A.E."/>
            <person name="van Eijk R."/>
            <person name="Schleper C."/>
            <person name="Guy L."/>
            <person name="Ettema T.J."/>
        </authorList>
    </citation>
    <scope>NUCLEOTIDE SEQUENCE</scope>
</reference>
<dbReference type="CDD" id="cd01301">
    <property type="entry name" value="rDP_like"/>
    <property type="match status" value="1"/>
</dbReference>
<dbReference type="InterPro" id="IPR008257">
    <property type="entry name" value="Pept_M19"/>
</dbReference>
<dbReference type="Pfam" id="PF01244">
    <property type="entry name" value="Peptidase_M19"/>
    <property type="match status" value="1"/>
</dbReference>
<dbReference type="PANTHER" id="PTHR10443:SF12">
    <property type="entry name" value="DIPEPTIDASE"/>
    <property type="match status" value="1"/>
</dbReference>
<dbReference type="PROSITE" id="PS51365">
    <property type="entry name" value="RENAL_DIPEPTIDASE_2"/>
    <property type="match status" value="1"/>
</dbReference>
<dbReference type="Gene3D" id="3.20.20.140">
    <property type="entry name" value="Metal-dependent hydrolases"/>
    <property type="match status" value="1"/>
</dbReference>
<dbReference type="SUPFAM" id="SSF51556">
    <property type="entry name" value="Metallo-dependent hydrolases"/>
    <property type="match status" value="1"/>
</dbReference>
<protein>
    <recommendedName>
        <fullName evidence="2">Membrane dipeptidase</fullName>
    </recommendedName>
</protein>
<evidence type="ECO:0008006" key="2">
    <source>
        <dbReference type="Google" id="ProtNLM"/>
    </source>
</evidence>
<dbReference type="GO" id="GO:0070573">
    <property type="term" value="F:metallodipeptidase activity"/>
    <property type="evidence" value="ECO:0007669"/>
    <property type="project" value="InterPro"/>
</dbReference>
<sequence>MTTRRKFLGSIIAGGLGGIVTSGHSAPPLSRNLNPPKGKFSMQEALDLHSECLIFDGHTDTPVERVARKENVDGMMSLNRKYHMDLPRMKEVGYDAGAFIVGNGVVANVWTTMEQTLHMIEANPDDLLLVRSSKDVLRARDTGKVGILLAIEGIAKWIHGEPDILRMLYRNGVKWIGLTHGEGGLPSESKNKNEDILYLQGSPSPRKYCTPEERKIEGQTAKGLTPFGKEILKINNELGIVTDISHANDRAFYETLDLTSKPVVASHGGAFSVCKHFRNSTDDQLKALAENGGVIGMYFFSEYLAKERANVTLETFMKHLTHAVDLLGVDHVGIGSDFDGGIELLYEDVLKLVDVTKAMMEYGFSKDEIKKIWGLNFVRVLEQNI</sequence>
<gene>
    <name evidence="1" type="ORF">LCGC14_1742120</name>
</gene>
<feature type="non-terminal residue" evidence="1">
    <location>
        <position position="385"/>
    </location>
</feature>
<dbReference type="PANTHER" id="PTHR10443">
    <property type="entry name" value="MICROSOMAL DIPEPTIDASE"/>
    <property type="match status" value="1"/>
</dbReference>
<evidence type="ECO:0000313" key="1">
    <source>
        <dbReference type="EMBL" id="KKM06627.1"/>
    </source>
</evidence>
<dbReference type="EMBL" id="LAZR01015950">
    <property type="protein sequence ID" value="KKM06627.1"/>
    <property type="molecule type" value="Genomic_DNA"/>
</dbReference>
<organism evidence="1">
    <name type="scientific">marine sediment metagenome</name>
    <dbReference type="NCBI Taxonomy" id="412755"/>
    <lineage>
        <taxon>unclassified sequences</taxon>
        <taxon>metagenomes</taxon>
        <taxon>ecological metagenomes</taxon>
    </lineage>
</organism>